<dbReference type="STRING" id="227598.APY94_00445"/>
<sequence>MEIEVTNDELVRIRKNKREIEERFRDLKGLERTLRVLKLRFLVEQREKVEKRLNEMRQNYRELLEFEEKAKRDKEFLMAFGKELSEENKRLRKELEEKNNENNR</sequence>
<evidence type="ECO:0000256" key="1">
    <source>
        <dbReference type="SAM" id="Coils"/>
    </source>
</evidence>
<name>A0A117ITW1_9EURY</name>
<keyword evidence="3" id="KW-1185">Reference proteome</keyword>
<dbReference type="Proteomes" id="UP000053462">
    <property type="component" value="Unassembled WGS sequence"/>
</dbReference>
<keyword evidence="1" id="KW-0175">Coiled coil</keyword>
<comment type="caution">
    <text evidence="2">The sequence shown here is derived from an EMBL/GenBank/DDBJ whole genome shotgun (WGS) entry which is preliminary data.</text>
</comment>
<dbReference type="OrthoDB" id="102393at2157"/>
<evidence type="ECO:0000313" key="3">
    <source>
        <dbReference type="Proteomes" id="UP000053462"/>
    </source>
</evidence>
<dbReference type="EMBL" id="LLYW01000002">
    <property type="protein sequence ID" value="KUH34689.1"/>
    <property type="molecule type" value="Genomic_DNA"/>
</dbReference>
<evidence type="ECO:0000313" key="2">
    <source>
        <dbReference type="EMBL" id="KUH34689.1"/>
    </source>
</evidence>
<reference evidence="2 3" key="1">
    <citation type="submission" date="2015-10" db="EMBL/GenBank/DDBJ databases">
        <title>Draft genome sequence of Thermococcus celericrescens strain DSM 17994.</title>
        <authorList>
            <person name="Hong S.-J."/>
            <person name="Park C.-E."/>
            <person name="Shin J.-H."/>
        </authorList>
    </citation>
    <scope>NUCLEOTIDE SEQUENCE [LARGE SCALE GENOMIC DNA]</scope>
    <source>
        <strain evidence="2 3">DSM 17994</strain>
    </source>
</reference>
<organism evidence="2 3">
    <name type="scientific">Thermococcus celericrescens</name>
    <dbReference type="NCBI Taxonomy" id="227598"/>
    <lineage>
        <taxon>Archaea</taxon>
        <taxon>Methanobacteriati</taxon>
        <taxon>Methanobacteriota</taxon>
        <taxon>Thermococci</taxon>
        <taxon>Thermococcales</taxon>
        <taxon>Thermococcaceae</taxon>
        <taxon>Thermococcus</taxon>
    </lineage>
</organism>
<accession>A0A117ITW1</accession>
<proteinExistence type="predicted"/>
<dbReference type="AlphaFoldDB" id="A0A117ITW1"/>
<dbReference type="RefSeq" id="WP_058937775.1">
    <property type="nucleotide sequence ID" value="NZ_LLYW01000002.1"/>
</dbReference>
<gene>
    <name evidence="2" type="ORF">APY94_00445</name>
</gene>
<protein>
    <submittedName>
        <fullName evidence="2">Uncharacterized protein</fullName>
    </submittedName>
</protein>
<feature type="coiled-coil region" evidence="1">
    <location>
        <begin position="3"/>
        <end position="104"/>
    </location>
</feature>